<comment type="caution">
    <text evidence="11">The sequence shown here is derived from an EMBL/GenBank/DDBJ whole genome shotgun (WGS) entry which is preliminary data.</text>
</comment>
<sequence length="497" mass="53174">MSALLELRGIEKRFSGVHALKAVDLHVDEGEVLALLGENGAGKSTLMKILAGVQRADGGEIRVGGEVRSFRSVAEALEAGVALIHQELNLAENLDVAANVFLGREPSRWGVIDAARMHREAGTWLKKAGLEIDPSTAVSELSIGRRQQVEIAKALAVNARILIMDEPTSSLSETETRKLFDVIRDLKASGVAIIYISHRLGEVQEVADRVTVLRDGEKVGDLDKEGISHESMVRMMVGRDLDAFFPRRQGEVGEPVLEVDGLRTLAFPAESMGFSVRAGEIVGIAGLVGAGRSEMLQAVFGVDRRLAGEVRVGGRLVRGGSPAEAIAAGMALVPEDRKRDGLVLEMGVGENLSLVTLARDAFPGGFRRGSAERQVEKEMGEAMRIKTAGAGQAVGRMSGGNQQKVVIGKWLAMDPEVLLLDEPTRGVDVGAKHEIYVLMEALAERGKAVVFVSSDMVEVLAMSDRILVMHEGRLGGELSREQASEEAVMALATGGKL</sequence>
<keyword evidence="12" id="KW-1185">Reference proteome</keyword>
<dbReference type="Proteomes" id="UP000658278">
    <property type="component" value="Unassembled WGS sequence"/>
</dbReference>
<dbReference type="InterPro" id="IPR027417">
    <property type="entry name" value="P-loop_NTPase"/>
</dbReference>
<evidence type="ECO:0000313" key="12">
    <source>
        <dbReference type="Proteomes" id="UP000658278"/>
    </source>
</evidence>
<keyword evidence="8" id="KW-1278">Translocase</keyword>
<evidence type="ECO:0000256" key="5">
    <source>
        <dbReference type="ARBA" id="ARBA00022737"/>
    </source>
</evidence>
<dbReference type="GO" id="GO:0005886">
    <property type="term" value="C:plasma membrane"/>
    <property type="evidence" value="ECO:0007669"/>
    <property type="project" value="UniProtKB-SubCell"/>
</dbReference>
<evidence type="ECO:0000256" key="7">
    <source>
        <dbReference type="ARBA" id="ARBA00022840"/>
    </source>
</evidence>
<dbReference type="PROSITE" id="PS00211">
    <property type="entry name" value="ABC_TRANSPORTER_1"/>
    <property type="match status" value="1"/>
</dbReference>
<keyword evidence="2" id="KW-0813">Transport</keyword>
<keyword evidence="4" id="KW-0762">Sugar transport</keyword>
<evidence type="ECO:0000256" key="2">
    <source>
        <dbReference type="ARBA" id="ARBA00022448"/>
    </source>
</evidence>
<evidence type="ECO:0000256" key="3">
    <source>
        <dbReference type="ARBA" id="ARBA00022475"/>
    </source>
</evidence>
<keyword evidence="5" id="KW-0677">Repeat</keyword>
<keyword evidence="7 11" id="KW-0067">ATP-binding</keyword>
<name>A0A934R9U8_9BACT</name>
<dbReference type="Gene3D" id="3.40.50.300">
    <property type="entry name" value="P-loop containing nucleotide triphosphate hydrolases"/>
    <property type="match status" value="2"/>
</dbReference>
<keyword evidence="6" id="KW-0547">Nucleotide-binding</keyword>
<evidence type="ECO:0000256" key="9">
    <source>
        <dbReference type="ARBA" id="ARBA00023136"/>
    </source>
</evidence>
<dbReference type="CDD" id="cd03215">
    <property type="entry name" value="ABC_Carb_Monos_II"/>
    <property type="match status" value="1"/>
</dbReference>
<gene>
    <name evidence="11" type="ORF">JIN81_01690</name>
</gene>
<protein>
    <submittedName>
        <fullName evidence="11">Sugar ABC transporter ATP-binding protein</fullName>
    </submittedName>
</protein>
<keyword evidence="3" id="KW-1003">Cell membrane</keyword>
<feature type="domain" description="ABC transporter" evidence="10">
    <location>
        <begin position="5"/>
        <end position="240"/>
    </location>
</feature>
<dbReference type="InterPro" id="IPR050107">
    <property type="entry name" value="ABC_carbohydrate_import_ATPase"/>
</dbReference>
<evidence type="ECO:0000313" key="11">
    <source>
        <dbReference type="EMBL" id="MBK1825717.1"/>
    </source>
</evidence>
<dbReference type="PANTHER" id="PTHR43790:SF3">
    <property type="entry name" value="D-ALLOSE IMPORT ATP-BINDING PROTEIN ALSA-RELATED"/>
    <property type="match status" value="1"/>
</dbReference>
<accession>A0A934R9U8</accession>
<evidence type="ECO:0000256" key="6">
    <source>
        <dbReference type="ARBA" id="ARBA00022741"/>
    </source>
</evidence>
<dbReference type="CDD" id="cd03216">
    <property type="entry name" value="ABC_Carb_Monos_I"/>
    <property type="match status" value="1"/>
</dbReference>
<keyword evidence="9" id="KW-0472">Membrane</keyword>
<dbReference type="Pfam" id="PF00005">
    <property type="entry name" value="ABC_tran"/>
    <property type="match status" value="2"/>
</dbReference>
<evidence type="ECO:0000256" key="1">
    <source>
        <dbReference type="ARBA" id="ARBA00004202"/>
    </source>
</evidence>
<organism evidence="11 12">
    <name type="scientific">Haloferula rosea</name>
    <dbReference type="NCBI Taxonomy" id="490093"/>
    <lineage>
        <taxon>Bacteria</taxon>
        <taxon>Pseudomonadati</taxon>
        <taxon>Verrucomicrobiota</taxon>
        <taxon>Verrucomicrobiia</taxon>
        <taxon>Verrucomicrobiales</taxon>
        <taxon>Verrucomicrobiaceae</taxon>
        <taxon>Haloferula</taxon>
    </lineage>
</organism>
<dbReference type="PROSITE" id="PS50893">
    <property type="entry name" value="ABC_TRANSPORTER_2"/>
    <property type="match status" value="2"/>
</dbReference>
<dbReference type="EMBL" id="JAENII010000001">
    <property type="protein sequence ID" value="MBK1825717.1"/>
    <property type="molecule type" value="Genomic_DNA"/>
</dbReference>
<dbReference type="InterPro" id="IPR003593">
    <property type="entry name" value="AAA+_ATPase"/>
</dbReference>
<dbReference type="SMART" id="SM00382">
    <property type="entry name" value="AAA"/>
    <property type="match status" value="2"/>
</dbReference>
<dbReference type="InterPro" id="IPR003439">
    <property type="entry name" value="ABC_transporter-like_ATP-bd"/>
</dbReference>
<dbReference type="FunFam" id="3.40.50.300:FF:000127">
    <property type="entry name" value="Ribose import ATP-binding protein RbsA"/>
    <property type="match status" value="1"/>
</dbReference>
<dbReference type="GO" id="GO:0005524">
    <property type="term" value="F:ATP binding"/>
    <property type="evidence" value="ECO:0007669"/>
    <property type="project" value="UniProtKB-KW"/>
</dbReference>
<dbReference type="GO" id="GO:0016887">
    <property type="term" value="F:ATP hydrolysis activity"/>
    <property type="evidence" value="ECO:0007669"/>
    <property type="project" value="InterPro"/>
</dbReference>
<dbReference type="SUPFAM" id="SSF52540">
    <property type="entry name" value="P-loop containing nucleoside triphosphate hydrolases"/>
    <property type="match status" value="2"/>
</dbReference>
<evidence type="ECO:0000256" key="8">
    <source>
        <dbReference type="ARBA" id="ARBA00022967"/>
    </source>
</evidence>
<feature type="domain" description="ABC transporter" evidence="10">
    <location>
        <begin position="254"/>
        <end position="496"/>
    </location>
</feature>
<dbReference type="PANTHER" id="PTHR43790">
    <property type="entry name" value="CARBOHYDRATE TRANSPORT ATP-BINDING PROTEIN MG119-RELATED"/>
    <property type="match status" value="1"/>
</dbReference>
<dbReference type="RefSeq" id="WP_200275664.1">
    <property type="nucleotide sequence ID" value="NZ_JAENII010000001.1"/>
</dbReference>
<proteinExistence type="predicted"/>
<evidence type="ECO:0000256" key="4">
    <source>
        <dbReference type="ARBA" id="ARBA00022597"/>
    </source>
</evidence>
<dbReference type="InterPro" id="IPR017871">
    <property type="entry name" value="ABC_transporter-like_CS"/>
</dbReference>
<dbReference type="AlphaFoldDB" id="A0A934R9U8"/>
<evidence type="ECO:0000259" key="10">
    <source>
        <dbReference type="PROSITE" id="PS50893"/>
    </source>
</evidence>
<reference evidence="11" key="1">
    <citation type="submission" date="2021-01" db="EMBL/GenBank/DDBJ databases">
        <title>Modified the classification status of verrucomicrobia.</title>
        <authorList>
            <person name="Feng X."/>
        </authorList>
    </citation>
    <scope>NUCLEOTIDE SEQUENCE</scope>
    <source>
        <strain evidence="11">KCTC 22201</strain>
    </source>
</reference>
<comment type="subcellular location">
    <subcellularLocation>
        <location evidence="1">Cell membrane</location>
        <topology evidence="1">Peripheral membrane protein</topology>
    </subcellularLocation>
</comment>